<name>A0A9D4L7M4_DREPO</name>
<evidence type="ECO:0000313" key="2">
    <source>
        <dbReference type="Proteomes" id="UP000828390"/>
    </source>
</evidence>
<dbReference type="AlphaFoldDB" id="A0A9D4L7M4"/>
<evidence type="ECO:0000313" key="1">
    <source>
        <dbReference type="EMBL" id="KAH3852769.1"/>
    </source>
</evidence>
<gene>
    <name evidence="1" type="ORF">DPMN_095287</name>
</gene>
<sequence length="81" mass="9291">MTTILAGPQEPLLATVKRRKLAWFGHVTRHDFLRKTVGQVKRVNINSVDELPSAAHNRPDCRSNFVWSSLISPQRLNRSRN</sequence>
<accession>A0A9D4L7M4</accession>
<proteinExistence type="predicted"/>
<dbReference type="EMBL" id="JAIWYP010000003">
    <property type="protein sequence ID" value="KAH3852769.1"/>
    <property type="molecule type" value="Genomic_DNA"/>
</dbReference>
<keyword evidence="2" id="KW-1185">Reference proteome</keyword>
<reference evidence="1" key="1">
    <citation type="journal article" date="2019" name="bioRxiv">
        <title>The Genome of the Zebra Mussel, Dreissena polymorpha: A Resource for Invasive Species Research.</title>
        <authorList>
            <person name="McCartney M.A."/>
            <person name="Auch B."/>
            <person name="Kono T."/>
            <person name="Mallez S."/>
            <person name="Zhang Y."/>
            <person name="Obille A."/>
            <person name="Becker A."/>
            <person name="Abrahante J.E."/>
            <person name="Garbe J."/>
            <person name="Badalamenti J.P."/>
            <person name="Herman A."/>
            <person name="Mangelson H."/>
            <person name="Liachko I."/>
            <person name="Sullivan S."/>
            <person name="Sone E.D."/>
            <person name="Koren S."/>
            <person name="Silverstein K.A.T."/>
            <person name="Beckman K.B."/>
            <person name="Gohl D.M."/>
        </authorList>
    </citation>
    <scope>NUCLEOTIDE SEQUENCE</scope>
    <source>
        <strain evidence="1">Duluth1</strain>
        <tissue evidence="1">Whole animal</tissue>
    </source>
</reference>
<comment type="caution">
    <text evidence="1">The sequence shown here is derived from an EMBL/GenBank/DDBJ whole genome shotgun (WGS) entry which is preliminary data.</text>
</comment>
<dbReference type="Proteomes" id="UP000828390">
    <property type="component" value="Unassembled WGS sequence"/>
</dbReference>
<organism evidence="1 2">
    <name type="scientific">Dreissena polymorpha</name>
    <name type="common">Zebra mussel</name>
    <name type="synonym">Mytilus polymorpha</name>
    <dbReference type="NCBI Taxonomy" id="45954"/>
    <lineage>
        <taxon>Eukaryota</taxon>
        <taxon>Metazoa</taxon>
        <taxon>Spiralia</taxon>
        <taxon>Lophotrochozoa</taxon>
        <taxon>Mollusca</taxon>
        <taxon>Bivalvia</taxon>
        <taxon>Autobranchia</taxon>
        <taxon>Heteroconchia</taxon>
        <taxon>Euheterodonta</taxon>
        <taxon>Imparidentia</taxon>
        <taxon>Neoheterodontei</taxon>
        <taxon>Myida</taxon>
        <taxon>Dreissenoidea</taxon>
        <taxon>Dreissenidae</taxon>
        <taxon>Dreissena</taxon>
    </lineage>
</organism>
<reference evidence="1" key="2">
    <citation type="submission" date="2020-11" db="EMBL/GenBank/DDBJ databases">
        <authorList>
            <person name="McCartney M.A."/>
            <person name="Auch B."/>
            <person name="Kono T."/>
            <person name="Mallez S."/>
            <person name="Becker A."/>
            <person name="Gohl D.M."/>
            <person name="Silverstein K.A.T."/>
            <person name="Koren S."/>
            <person name="Bechman K.B."/>
            <person name="Herman A."/>
            <person name="Abrahante J.E."/>
            <person name="Garbe J."/>
        </authorList>
    </citation>
    <scope>NUCLEOTIDE SEQUENCE</scope>
    <source>
        <strain evidence="1">Duluth1</strain>
        <tissue evidence="1">Whole animal</tissue>
    </source>
</reference>
<protein>
    <submittedName>
        <fullName evidence="1">Uncharacterized protein</fullName>
    </submittedName>
</protein>